<comment type="pathway">
    <text evidence="2">Amino-acid biosynthesis; L-histidine biosynthesis; L-histidine from 5-phospho-alpha-D-ribose 1-diphosphate: step 3/9.</text>
</comment>
<dbReference type="Proteomes" id="UP001165124">
    <property type="component" value="Unassembled WGS sequence"/>
</dbReference>
<evidence type="ECO:0000313" key="8">
    <source>
        <dbReference type="EMBL" id="GLW64506.1"/>
    </source>
</evidence>
<dbReference type="InterPro" id="IPR002496">
    <property type="entry name" value="PRib_AMP_CycHydrolase_dom"/>
</dbReference>
<reference evidence="8" key="1">
    <citation type="submission" date="2023-02" db="EMBL/GenBank/DDBJ databases">
        <title>Actinomadura rubrobrunea NBRC 14622.</title>
        <authorList>
            <person name="Ichikawa N."/>
            <person name="Sato H."/>
            <person name="Tonouchi N."/>
        </authorList>
    </citation>
    <scope>NUCLEOTIDE SEQUENCE</scope>
    <source>
        <strain evidence="8">NBRC 14622</strain>
    </source>
</reference>
<dbReference type="EMBL" id="BSRZ01000005">
    <property type="protein sequence ID" value="GLW64506.1"/>
    <property type="molecule type" value="Genomic_DNA"/>
</dbReference>
<evidence type="ECO:0000256" key="1">
    <source>
        <dbReference type="ARBA" id="ARBA00000024"/>
    </source>
</evidence>
<evidence type="ECO:0000256" key="5">
    <source>
        <dbReference type="ARBA" id="ARBA00022801"/>
    </source>
</evidence>
<evidence type="ECO:0000256" key="3">
    <source>
        <dbReference type="ARBA" id="ARBA00012721"/>
    </source>
</evidence>
<dbReference type="Pfam" id="PF01502">
    <property type="entry name" value="PRA-CH"/>
    <property type="match status" value="1"/>
</dbReference>
<accession>A0A9W6PWY9</accession>
<dbReference type="GO" id="GO:0000105">
    <property type="term" value="P:L-histidine biosynthetic process"/>
    <property type="evidence" value="ECO:0007669"/>
    <property type="project" value="UniProtKB-KW"/>
</dbReference>
<dbReference type="InterPro" id="IPR038019">
    <property type="entry name" value="PRib_AMP_CycHydrolase_sf"/>
</dbReference>
<dbReference type="PANTHER" id="PTHR42945">
    <property type="entry name" value="HISTIDINE BIOSYNTHESIS BIFUNCTIONAL PROTEIN"/>
    <property type="match status" value="1"/>
</dbReference>
<name>A0A9W6PWY9_9ACTN</name>
<evidence type="ECO:0000256" key="2">
    <source>
        <dbReference type="ARBA" id="ARBA00005169"/>
    </source>
</evidence>
<dbReference type="AlphaFoldDB" id="A0A9W6PWY9"/>
<organism evidence="8 9">
    <name type="scientific">Actinomadura rubrobrunea</name>
    <dbReference type="NCBI Taxonomy" id="115335"/>
    <lineage>
        <taxon>Bacteria</taxon>
        <taxon>Bacillati</taxon>
        <taxon>Actinomycetota</taxon>
        <taxon>Actinomycetes</taxon>
        <taxon>Streptosporangiales</taxon>
        <taxon>Thermomonosporaceae</taxon>
        <taxon>Actinomadura</taxon>
    </lineage>
</organism>
<dbReference type="SUPFAM" id="SSF141734">
    <property type="entry name" value="HisI-like"/>
    <property type="match status" value="1"/>
</dbReference>
<comment type="caution">
    <text evidence="8">The sequence shown here is derived from an EMBL/GenBank/DDBJ whole genome shotgun (WGS) entry which is preliminary data.</text>
</comment>
<keyword evidence="6" id="KW-0368">Histidine biosynthesis</keyword>
<protein>
    <recommendedName>
        <fullName evidence="3">phosphoribosyl-AMP cyclohydrolase</fullName>
        <ecNumber evidence="3">3.5.4.19</ecNumber>
    </recommendedName>
</protein>
<keyword evidence="4" id="KW-0028">Amino-acid biosynthesis</keyword>
<dbReference type="EC" id="3.5.4.19" evidence="3"/>
<keyword evidence="9" id="KW-1185">Reference proteome</keyword>
<dbReference type="Gene3D" id="3.10.20.810">
    <property type="entry name" value="Phosphoribosyl-AMP cyclohydrolase"/>
    <property type="match status" value="1"/>
</dbReference>
<comment type="catalytic activity">
    <reaction evidence="1">
        <text>1-(5-phospho-beta-D-ribosyl)-5'-AMP + H2O = 1-(5-phospho-beta-D-ribosyl)-5-[(5-phospho-beta-D-ribosylamino)methylideneamino]imidazole-4-carboxamide</text>
        <dbReference type="Rhea" id="RHEA:20049"/>
        <dbReference type="ChEBI" id="CHEBI:15377"/>
        <dbReference type="ChEBI" id="CHEBI:58435"/>
        <dbReference type="ChEBI" id="CHEBI:59457"/>
        <dbReference type="EC" id="3.5.4.19"/>
    </reaction>
</comment>
<gene>
    <name evidence="8" type="ORF">Arub01_27500</name>
</gene>
<feature type="domain" description="Phosphoribosyl-AMP cyclohydrolase" evidence="7">
    <location>
        <begin position="43"/>
        <end position="113"/>
    </location>
</feature>
<proteinExistence type="predicted"/>
<dbReference type="RefSeq" id="WP_083952101.1">
    <property type="nucleotide sequence ID" value="NZ_BSRZ01000005.1"/>
</dbReference>
<dbReference type="GO" id="GO:0004635">
    <property type="term" value="F:phosphoribosyl-AMP cyclohydrolase activity"/>
    <property type="evidence" value="ECO:0007669"/>
    <property type="project" value="UniProtKB-EC"/>
</dbReference>
<dbReference type="PANTHER" id="PTHR42945:SF1">
    <property type="entry name" value="HISTIDINE BIOSYNTHESIS BIFUNCTIONAL PROTEIN HIS7"/>
    <property type="match status" value="1"/>
</dbReference>
<evidence type="ECO:0000259" key="7">
    <source>
        <dbReference type="Pfam" id="PF01502"/>
    </source>
</evidence>
<keyword evidence="5" id="KW-0378">Hydrolase</keyword>
<evidence type="ECO:0000313" key="9">
    <source>
        <dbReference type="Proteomes" id="UP001165124"/>
    </source>
</evidence>
<evidence type="ECO:0000256" key="4">
    <source>
        <dbReference type="ARBA" id="ARBA00022605"/>
    </source>
</evidence>
<evidence type="ECO:0000256" key="6">
    <source>
        <dbReference type="ARBA" id="ARBA00023102"/>
    </source>
</evidence>
<sequence length="139" mass="14906">MSDLEEGLELNLDFGKLAAVAATGAQVVPVVLQDVDSGEVLFVGYANDKALKASLDEGIAVLWSTSRNELWRKGATSGDTLNLVEVRVNCEQNSLLYLVRPTTGGACHTKTPSGQSRRTCYYRAIGDDGALRPVQGAYE</sequence>